<accession>A0ABQ4Q4E2</accession>
<name>A0ABQ4Q4E2_9BURK</name>
<dbReference type="EMBL" id="BPMK01000008">
    <property type="protein sequence ID" value="GIZ52062.1"/>
    <property type="molecule type" value="Genomic_DNA"/>
</dbReference>
<protein>
    <recommendedName>
        <fullName evidence="3">Secreted protein</fullName>
    </recommendedName>
</protein>
<dbReference type="InterPro" id="IPR006311">
    <property type="entry name" value="TAT_signal"/>
</dbReference>
<proteinExistence type="predicted"/>
<dbReference type="PROSITE" id="PS51318">
    <property type="entry name" value="TAT"/>
    <property type="match status" value="1"/>
</dbReference>
<gene>
    <name evidence="1" type="ORF">NCCP691_20760</name>
</gene>
<comment type="caution">
    <text evidence="1">The sequence shown here is derived from an EMBL/GenBank/DDBJ whole genome shotgun (WGS) entry which is preliminary data.</text>
</comment>
<dbReference type="InterPro" id="IPR014177">
    <property type="entry name" value="Formate_DH_TAT-contain"/>
</dbReference>
<dbReference type="Proteomes" id="UP000887222">
    <property type="component" value="Unassembled WGS sequence"/>
</dbReference>
<evidence type="ECO:0000313" key="2">
    <source>
        <dbReference type="Proteomes" id="UP000887222"/>
    </source>
</evidence>
<evidence type="ECO:0000313" key="1">
    <source>
        <dbReference type="EMBL" id="GIZ52062.1"/>
    </source>
</evidence>
<evidence type="ECO:0008006" key="3">
    <source>
        <dbReference type="Google" id="ProtNLM"/>
    </source>
</evidence>
<reference evidence="1 2" key="1">
    <citation type="journal article" date="2022" name="Int. J. Syst. Evol. Microbiol.">
        <title>Noviherbaspirillum aridicola sp. nov., isolated from an arid soil in Pakistan.</title>
        <authorList>
            <person name="Khan I.U."/>
            <person name="Saqib M."/>
            <person name="Amin A."/>
            <person name="Hussain F."/>
            <person name="Li L."/>
            <person name="Liu Y.H."/>
            <person name="Fang B.Z."/>
            <person name="Ahmed I."/>
            <person name="Li W.J."/>
        </authorList>
    </citation>
    <scope>NUCLEOTIDE SEQUENCE [LARGE SCALE GENOMIC DNA]</scope>
    <source>
        <strain evidence="1 2">NCCP-691</strain>
    </source>
</reference>
<sequence>MAEQSKIKRRTFFAALGGAAAAGVAAKIATQTKLPVAEATPEPEGKGYRLSEHIKKYYRTTTI</sequence>
<organism evidence="1 2">
    <name type="scientific">Noviherbaspirillum aridicola</name>
    <dbReference type="NCBI Taxonomy" id="2849687"/>
    <lineage>
        <taxon>Bacteria</taxon>
        <taxon>Pseudomonadati</taxon>
        <taxon>Pseudomonadota</taxon>
        <taxon>Betaproteobacteria</taxon>
        <taxon>Burkholderiales</taxon>
        <taxon>Oxalobacteraceae</taxon>
        <taxon>Noviherbaspirillum</taxon>
    </lineage>
</organism>
<dbReference type="RefSeq" id="WP_220808228.1">
    <property type="nucleotide sequence ID" value="NZ_BPMK01000008.1"/>
</dbReference>
<dbReference type="PIRSF" id="PIRSF036704">
    <property type="entry name" value="UCP036704"/>
    <property type="match status" value="1"/>
</dbReference>
<keyword evidence="2" id="KW-1185">Reference proteome</keyword>